<dbReference type="SUPFAM" id="SSF55729">
    <property type="entry name" value="Acyl-CoA N-acyltransferases (Nat)"/>
    <property type="match status" value="1"/>
</dbReference>
<dbReference type="InterPro" id="IPR016181">
    <property type="entry name" value="Acyl_CoA_acyltransferase"/>
</dbReference>
<dbReference type="PROSITE" id="PS51186">
    <property type="entry name" value="GNAT"/>
    <property type="match status" value="1"/>
</dbReference>
<gene>
    <name evidence="2" type="ORF">ECE50_012185</name>
</gene>
<accession>A0A3S1JBF8</accession>
<dbReference type="Pfam" id="PF00583">
    <property type="entry name" value="Acetyltransf_1"/>
    <property type="match status" value="1"/>
</dbReference>
<dbReference type="GO" id="GO:0008080">
    <property type="term" value="F:N-acetyltransferase activity"/>
    <property type="evidence" value="ECO:0007669"/>
    <property type="project" value="InterPro"/>
</dbReference>
<dbReference type="AlphaFoldDB" id="A0A3S1JBF8"/>
<dbReference type="Gene3D" id="3.40.630.30">
    <property type="match status" value="1"/>
</dbReference>
<dbReference type="Proteomes" id="UP000281028">
    <property type="component" value="Unassembled WGS sequence"/>
</dbReference>
<evidence type="ECO:0000313" key="3">
    <source>
        <dbReference type="Proteomes" id="UP000281028"/>
    </source>
</evidence>
<dbReference type="OrthoDB" id="9813917at2"/>
<keyword evidence="1" id="KW-0808">Transferase</keyword>
<protein>
    <submittedName>
        <fullName evidence="2">GNAT family N-acetyltransferase</fullName>
    </submittedName>
</protein>
<dbReference type="InterPro" id="IPR050769">
    <property type="entry name" value="NAT_camello-type"/>
</dbReference>
<dbReference type="CDD" id="cd04301">
    <property type="entry name" value="NAT_SF"/>
    <property type="match status" value="1"/>
</dbReference>
<reference evidence="2" key="1">
    <citation type="submission" date="2020-05" db="EMBL/GenBank/DDBJ databases">
        <title>Chitinophaga laudate sp. nov., isolated from a tropical peat swamp.</title>
        <authorList>
            <person name="Goh C.B.S."/>
            <person name="Lee M.S."/>
            <person name="Parimannan S."/>
            <person name="Pasbakhsh P."/>
            <person name="Yule C.M."/>
            <person name="Rajandas H."/>
            <person name="Loke S."/>
            <person name="Croft L."/>
            <person name="Tan J.B.L."/>
        </authorList>
    </citation>
    <scope>NUCLEOTIDE SEQUENCE</scope>
    <source>
        <strain evidence="2">Mgbs1</strain>
    </source>
</reference>
<evidence type="ECO:0000256" key="1">
    <source>
        <dbReference type="ARBA" id="ARBA00022679"/>
    </source>
</evidence>
<dbReference type="EMBL" id="RIAR02000001">
    <property type="protein sequence ID" value="NSL87597.1"/>
    <property type="molecule type" value="Genomic_DNA"/>
</dbReference>
<dbReference type="InterPro" id="IPR000182">
    <property type="entry name" value="GNAT_dom"/>
</dbReference>
<evidence type="ECO:0000313" key="2">
    <source>
        <dbReference type="EMBL" id="NSL87597.1"/>
    </source>
</evidence>
<dbReference type="PANTHER" id="PTHR13947:SF37">
    <property type="entry name" value="LD18367P"/>
    <property type="match status" value="1"/>
</dbReference>
<organism evidence="2 3">
    <name type="scientific">Chitinophaga solisilvae</name>
    <dbReference type="NCBI Taxonomy" id="1233460"/>
    <lineage>
        <taxon>Bacteria</taxon>
        <taxon>Pseudomonadati</taxon>
        <taxon>Bacteroidota</taxon>
        <taxon>Chitinophagia</taxon>
        <taxon>Chitinophagales</taxon>
        <taxon>Chitinophagaceae</taxon>
        <taxon>Chitinophaga</taxon>
    </lineage>
</organism>
<comment type="caution">
    <text evidence="2">The sequence shown here is derived from an EMBL/GenBank/DDBJ whole genome shotgun (WGS) entry which is preliminary data.</text>
</comment>
<dbReference type="PANTHER" id="PTHR13947">
    <property type="entry name" value="GNAT FAMILY N-ACETYLTRANSFERASE"/>
    <property type="match status" value="1"/>
</dbReference>
<proteinExistence type="predicted"/>
<keyword evidence="3" id="KW-1185">Reference proteome</keyword>
<name>A0A3S1JBF8_9BACT</name>
<sequence>MNDFPEIQITRLSPEEEPPLALLLLADPSEAAISKYLPAAAVFVARHQGETIGVYVLSLEHGVAEILNIAVKETCQGKGIGRRLLEDATVKAKELHAEKLLIGTGNSSLGQLHLYQKSGFEITAIRKNFFLDHYPAPIFENGIQCKHMIMLEKQL</sequence>